<feature type="domain" description="Transposase IS701-like DDE" evidence="1">
    <location>
        <begin position="26"/>
        <end position="306"/>
    </location>
</feature>
<dbReference type="SUPFAM" id="SSF53098">
    <property type="entry name" value="Ribonuclease H-like"/>
    <property type="match status" value="1"/>
</dbReference>
<name>A0ABS3AX18_9FIRM</name>
<keyword evidence="3" id="KW-1185">Reference proteome</keyword>
<gene>
    <name evidence="2" type="ORF">JYT19_01030</name>
</gene>
<organism evidence="2 3">
    <name type="scientific">Sulfobacillus acidophilus</name>
    <dbReference type="NCBI Taxonomy" id="53633"/>
    <lineage>
        <taxon>Bacteria</taxon>
        <taxon>Bacillati</taxon>
        <taxon>Bacillota</taxon>
        <taxon>Clostridia</taxon>
        <taxon>Eubacteriales</taxon>
        <taxon>Clostridiales Family XVII. Incertae Sedis</taxon>
        <taxon>Sulfobacillus</taxon>
    </lineage>
</organism>
<comment type="caution">
    <text evidence="2">The sequence shown here is derived from an EMBL/GenBank/DDBJ whole genome shotgun (WGS) entry which is preliminary data.</text>
</comment>
<reference evidence="2" key="1">
    <citation type="submission" date="2021-02" db="EMBL/GenBank/DDBJ databases">
        <title>Activity-based single-cell genomes from oceanic crustal fluid captures similar information to metagenomic and metatranscriptomic surveys with orders of magnitude less sampling.</title>
        <authorList>
            <person name="D'Angelo T.S."/>
            <person name="Orcutt B.N."/>
        </authorList>
    </citation>
    <scope>NUCLEOTIDE SEQUENCE [LARGE SCALE GENOMIC DNA]</scope>
    <source>
        <strain evidence="2">AH-315-E05</strain>
    </source>
</reference>
<dbReference type="InterPro" id="IPR038721">
    <property type="entry name" value="IS701-like_DDE_dom"/>
</dbReference>
<evidence type="ECO:0000259" key="1">
    <source>
        <dbReference type="Pfam" id="PF13546"/>
    </source>
</evidence>
<sequence length="463" mass="53983">MSLLTVLYNTLKLWQPAFSRSQSFYRAIQHALVALSLCGRRTITQTIIALNRDQQDWSADYKLYSKHKWEVKDLFQPIIEKTLPFATGKFIHIAVDDTKLRKTGKKITSASWQRDPMGPSFQTNLVWAQRFLHFSFLVPMYDVFKSKDTPPRSLPIRFIDAPSVKKPGKRATKEQIEIYKLESKERNLSTLFLRETQKIRDALDLAGAKDKTALVVADGSFCNRTCMNINIARIEMVARCRKDAKLCFAAVNEPRRFYSQKKFSPEQVRQNETISWKTEKIFHGGRWRDVYYKEIRNVLWQRGTKKKPLRLIVLRSVKYHVTKTGKAYYRQPAYLLSTELESPIKELIQAYFDRWQIEVNHREQKSIIGVGQAQVRNEESVHRQPAFLVAAYSALLLSSILAYADQLNDQTMASIPKWYRTAKRPSCRQLVSQLRRELLEYQEHNPNQENVIDIKSLVLKMAA</sequence>
<dbReference type="Pfam" id="PF13546">
    <property type="entry name" value="DDE_5"/>
    <property type="match status" value="1"/>
</dbReference>
<dbReference type="InterPro" id="IPR012337">
    <property type="entry name" value="RNaseH-like_sf"/>
</dbReference>
<evidence type="ECO:0000313" key="2">
    <source>
        <dbReference type="EMBL" id="MBN4077474.1"/>
    </source>
</evidence>
<accession>A0ABS3AX18</accession>
<evidence type="ECO:0000313" key="3">
    <source>
        <dbReference type="Proteomes" id="UP000765003"/>
    </source>
</evidence>
<dbReference type="Proteomes" id="UP000765003">
    <property type="component" value="Unassembled WGS sequence"/>
</dbReference>
<proteinExistence type="predicted"/>
<dbReference type="EMBL" id="JAFITA010000017">
    <property type="protein sequence ID" value="MBN4077474.1"/>
    <property type="molecule type" value="Genomic_DNA"/>
</dbReference>
<protein>
    <submittedName>
        <fullName evidence="2">Transposase</fullName>
    </submittedName>
</protein>